<comment type="caution">
    <text evidence="1">The sequence shown here is derived from an EMBL/GenBank/DDBJ whole genome shotgun (WGS) entry which is preliminary data.</text>
</comment>
<dbReference type="AlphaFoldDB" id="A0A8K0GV96"/>
<sequence>MASSIGYQQYTMLRFLLLMPHHGLARVYQHGSGVSSMGYQQAKATRPWHFMSSVVHRRYTQAKAQCAVGCPTMMLSINGTLCLAHVALAQYATGGQSTTHHDMIV</sequence>
<reference evidence="1" key="1">
    <citation type="submission" date="2020-03" db="EMBL/GenBank/DDBJ databases">
        <title>A high-quality chromosome-level genome assembly of a woody plant with both climbing and erect habits, Rhamnella rubrinervis.</title>
        <authorList>
            <person name="Lu Z."/>
            <person name="Yang Y."/>
            <person name="Zhu X."/>
            <person name="Sun Y."/>
        </authorList>
    </citation>
    <scope>NUCLEOTIDE SEQUENCE</scope>
    <source>
        <strain evidence="1">BYM</strain>
        <tissue evidence="1">Leaf</tissue>
    </source>
</reference>
<proteinExistence type="predicted"/>
<evidence type="ECO:0000313" key="1">
    <source>
        <dbReference type="EMBL" id="KAF3438523.1"/>
    </source>
</evidence>
<organism evidence="1 2">
    <name type="scientific">Rhamnella rubrinervis</name>
    <dbReference type="NCBI Taxonomy" id="2594499"/>
    <lineage>
        <taxon>Eukaryota</taxon>
        <taxon>Viridiplantae</taxon>
        <taxon>Streptophyta</taxon>
        <taxon>Embryophyta</taxon>
        <taxon>Tracheophyta</taxon>
        <taxon>Spermatophyta</taxon>
        <taxon>Magnoliopsida</taxon>
        <taxon>eudicotyledons</taxon>
        <taxon>Gunneridae</taxon>
        <taxon>Pentapetalae</taxon>
        <taxon>rosids</taxon>
        <taxon>fabids</taxon>
        <taxon>Rosales</taxon>
        <taxon>Rhamnaceae</taxon>
        <taxon>rhamnoid group</taxon>
        <taxon>Rhamneae</taxon>
        <taxon>Rhamnella</taxon>
    </lineage>
</organism>
<dbReference type="EMBL" id="VOIH02000009">
    <property type="protein sequence ID" value="KAF3438523.1"/>
    <property type="molecule type" value="Genomic_DNA"/>
</dbReference>
<keyword evidence="2" id="KW-1185">Reference proteome</keyword>
<gene>
    <name evidence="1" type="ORF">FNV43_RR21285</name>
</gene>
<accession>A0A8K0GV96</accession>
<evidence type="ECO:0000313" key="2">
    <source>
        <dbReference type="Proteomes" id="UP000796880"/>
    </source>
</evidence>
<dbReference type="Proteomes" id="UP000796880">
    <property type="component" value="Unassembled WGS sequence"/>
</dbReference>
<name>A0A8K0GV96_9ROSA</name>
<protein>
    <submittedName>
        <fullName evidence="1">Uncharacterized protein</fullName>
    </submittedName>
</protein>